<proteinExistence type="predicted"/>
<organism evidence="3 4">
    <name type="scientific">Nocardioides endophyticus</name>
    <dbReference type="NCBI Taxonomy" id="1353775"/>
    <lineage>
        <taxon>Bacteria</taxon>
        <taxon>Bacillati</taxon>
        <taxon>Actinomycetota</taxon>
        <taxon>Actinomycetes</taxon>
        <taxon>Propionibacteriales</taxon>
        <taxon>Nocardioidaceae</taxon>
        <taxon>Nocardioides</taxon>
    </lineage>
</organism>
<feature type="region of interest" description="Disordered" evidence="1">
    <location>
        <begin position="293"/>
        <end position="331"/>
    </location>
</feature>
<feature type="chain" id="PRO_5046105066" description="Secreted protein" evidence="2">
    <location>
        <begin position="30"/>
        <end position="331"/>
    </location>
</feature>
<gene>
    <name evidence="3" type="ORF">GCM10023350_50320</name>
</gene>
<evidence type="ECO:0000256" key="1">
    <source>
        <dbReference type="SAM" id="MobiDB-lite"/>
    </source>
</evidence>
<sequence>MRRRKLLARGGLAVLLLAALLTTAQSSQADDEPEWYPGLPDATFGSWANAGQGGLSYARRAKQWFRTPAAMVVAEVASLANSDDLSSGQVRAEGYFVSPKGAPANYGYLAPMTVRSVGFGLMPVEATVQVSQRRAGDYPAPLKVLLDRKFYESNPRPGFQNYDHVTYLETVIADSLNVRILSVRVDGVDLELNGDCRTVEPAPVTLRTPLYDRPVGDEKEWYRTHDPSTYWDAIFGGEMKGSMTIPPFTGCTTTAGDDLSRLMTLSVSGADNPVVARSGWACDLSVNGAPAPLPPGASSPKLATEAGAKAGGLTDYCPGPKPFDYPEREDR</sequence>
<dbReference type="EMBL" id="BAABKN010000036">
    <property type="protein sequence ID" value="GAA4758467.1"/>
    <property type="molecule type" value="Genomic_DNA"/>
</dbReference>
<evidence type="ECO:0000313" key="3">
    <source>
        <dbReference type="EMBL" id="GAA4758467.1"/>
    </source>
</evidence>
<reference evidence="4" key="1">
    <citation type="journal article" date="2019" name="Int. J. Syst. Evol. Microbiol.">
        <title>The Global Catalogue of Microorganisms (GCM) 10K type strain sequencing project: providing services to taxonomists for standard genome sequencing and annotation.</title>
        <authorList>
            <consortium name="The Broad Institute Genomics Platform"/>
            <consortium name="The Broad Institute Genome Sequencing Center for Infectious Disease"/>
            <person name="Wu L."/>
            <person name="Ma J."/>
        </authorList>
    </citation>
    <scope>NUCLEOTIDE SEQUENCE [LARGE SCALE GENOMIC DNA]</scope>
    <source>
        <strain evidence="4">JCM 18532</strain>
    </source>
</reference>
<accession>A0ABP8ZJJ2</accession>
<evidence type="ECO:0000313" key="4">
    <source>
        <dbReference type="Proteomes" id="UP001499882"/>
    </source>
</evidence>
<name>A0ABP8ZJJ2_9ACTN</name>
<dbReference type="Proteomes" id="UP001499882">
    <property type="component" value="Unassembled WGS sequence"/>
</dbReference>
<keyword evidence="2" id="KW-0732">Signal</keyword>
<comment type="caution">
    <text evidence="3">The sequence shown here is derived from an EMBL/GenBank/DDBJ whole genome shotgun (WGS) entry which is preliminary data.</text>
</comment>
<dbReference type="RefSeq" id="WP_345529868.1">
    <property type="nucleotide sequence ID" value="NZ_BAABKN010000036.1"/>
</dbReference>
<feature type="signal peptide" evidence="2">
    <location>
        <begin position="1"/>
        <end position="29"/>
    </location>
</feature>
<evidence type="ECO:0008006" key="5">
    <source>
        <dbReference type="Google" id="ProtNLM"/>
    </source>
</evidence>
<keyword evidence="4" id="KW-1185">Reference proteome</keyword>
<evidence type="ECO:0000256" key="2">
    <source>
        <dbReference type="SAM" id="SignalP"/>
    </source>
</evidence>
<protein>
    <recommendedName>
        <fullName evidence="5">Secreted protein</fullName>
    </recommendedName>
</protein>